<proteinExistence type="predicted"/>
<dbReference type="WBParaSite" id="ASIM_0001641001-mRNA-1">
    <property type="protein sequence ID" value="ASIM_0001641001-mRNA-1"/>
    <property type="gene ID" value="ASIM_0001641001"/>
</dbReference>
<dbReference type="OrthoDB" id="5790596at2759"/>
<dbReference type="AlphaFoldDB" id="A0A0M3K619"/>
<protein>
    <submittedName>
        <fullName evidence="3">Conserved oligomeric Golgi complex subunit 5</fullName>
    </submittedName>
</protein>
<evidence type="ECO:0000313" key="2">
    <source>
        <dbReference type="Proteomes" id="UP000267096"/>
    </source>
</evidence>
<keyword evidence="2" id="KW-1185">Reference proteome</keyword>
<evidence type="ECO:0000313" key="3">
    <source>
        <dbReference type="WBParaSite" id="ASIM_0001641001-mRNA-1"/>
    </source>
</evidence>
<name>A0A0M3K619_ANISI</name>
<gene>
    <name evidence="1" type="ORF">ASIM_LOCUS15817</name>
</gene>
<dbReference type="EMBL" id="UYRR01032586">
    <property type="protein sequence ID" value="VDK56113.1"/>
    <property type="molecule type" value="Genomic_DNA"/>
</dbReference>
<evidence type="ECO:0000313" key="1">
    <source>
        <dbReference type="EMBL" id="VDK56113.1"/>
    </source>
</evidence>
<sequence>MLKEVEEEASKLVSAKFDDALWLMKASEELDKMKDQLNESSYKAKVLVLNAQILDRISCMDAISVRNDRILTLINKLDSTIKESDRLARTPALDHFQAYAKCLLFERIGDYLISRHSRAPNEYGITGEGDVTYGLGSYMLALNALLHSTPVTPRLAAVCARDILILHTILCNSSPDLISTAEKLINNKQIGEKLLNVLQKGQIGHSHALSYVSTVTSCVYTKKLGSSMEQYASMSFMDNFLQVLPDEPDSSSLQQIDERSLSRKDVKVLLIAYSKWISLEWESSAKYKTFNAIKMIPPPFVSVLLPSAINKFWIALLQRLDDAKQS</sequence>
<reference evidence="1 2" key="2">
    <citation type="submission" date="2018-11" db="EMBL/GenBank/DDBJ databases">
        <authorList>
            <consortium name="Pathogen Informatics"/>
        </authorList>
    </citation>
    <scope>NUCLEOTIDE SEQUENCE [LARGE SCALE GENOMIC DNA]</scope>
</reference>
<reference evidence="3" key="1">
    <citation type="submission" date="2017-02" db="UniProtKB">
        <authorList>
            <consortium name="WormBaseParasite"/>
        </authorList>
    </citation>
    <scope>IDENTIFICATION</scope>
</reference>
<dbReference type="Proteomes" id="UP000267096">
    <property type="component" value="Unassembled WGS sequence"/>
</dbReference>
<organism evidence="3">
    <name type="scientific">Anisakis simplex</name>
    <name type="common">Herring worm</name>
    <dbReference type="NCBI Taxonomy" id="6269"/>
    <lineage>
        <taxon>Eukaryota</taxon>
        <taxon>Metazoa</taxon>
        <taxon>Ecdysozoa</taxon>
        <taxon>Nematoda</taxon>
        <taxon>Chromadorea</taxon>
        <taxon>Rhabditida</taxon>
        <taxon>Spirurina</taxon>
        <taxon>Ascaridomorpha</taxon>
        <taxon>Ascaridoidea</taxon>
        <taxon>Anisakidae</taxon>
        <taxon>Anisakis</taxon>
        <taxon>Anisakis simplex complex</taxon>
    </lineage>
</organism>
<accession>A0A0M3K619</accession>